<sequence>MLLLAYRLTPATLAAHAQSTVPPGAVYLPWIANGESPVAERIGFGLTSPSLSQYPAVEQLGAGWYLDWQVRAAPERPNNMAYAQMIRVHQKLACGAWNHADRQLCPYATPLDYVYAPDQATIEQAAQANPGALWLIGNEMDRIDWAYCAEWQGAICKTIAYSGQDETLPETYAVAYHDLYHLIKAVDPTARIAIGGVIQPTPIRLTYLTKVWDSYQTTYSTTMPVDVWNVHNFIIQEKAKTWGADIPPGVDAQEGAYVGHPETHIDLTIFDQQIRAFRQWMKARGQQDKPLVVTEYGVLFHNGLMGLPNQASYVQEFMIATFDYFYQTRDCDLGLPSDGCRLVQQWNWYSLDDTWGDFNPYSRLFDPDTKQMTATGERFRQYIAASR</sequence>
<feature type="signal peptide" evidence="1">
    <location>
        <begin position="1"/>
        <end position="17"/>
    </location>
</feature>
<evidence type="ECO:0000313" key="2">
    <source>
        <dbReference type="EMBL" id="AGC72336.1"/>
    </source>
</evidence>
<dbReference type="AlphaFoldDB" id="L7VY15"/>
<organism evidence="2">
    <name type="scientific">uncultured bacterium A1Q1_fos_2004</name>
    <dbReference type="NCBI Taxonomy" id="1256557"/>
    <lineage>
        <taxon>Bacteria</taxon>
        <taxon>environmental samples</taxon>
    </lineage>
</organism>
<dbReference type="EMBL" id="JX649899">
    <property type="protein sequence ID" value="AGC72336.1"/>
    <property type="molecule type" value="Genomic_DNA"/>
</dbReference>
<dbReference type="Gene3D" id="3.20.20.80">
    <property type="entry name" value="Glycosidases"/>
    <property type="match status" value="1"/>
</dbReference>
<proteinExistence type="predicted"/>
<evidence type="ECO:0000256" key="1">
    <source>
        <dbReference type="SAM" id="SignalP"/>
    </source>
</evidence>
<dbReference type="InterPro" id="IPR017853">
    <property type="entry name" value="GH"/>
</dbReference>
<accession>L7VY15</accession>
<name>L7VY15_9BACT</name>
<reference evidence="2" key="1">
    <citation type="submission" date="2012-09" db="EMBL/GenBank/DDBJ databases">
        <title>Metagenomic Characterization of a Microbial Community in Wastewater Detects High Levels of Antibiotic Resistance.</title>
        <authorList>
            <person name="Abrams M."/>
            <person name="Caldwell A."/>
            <person name="Vandaei E."/>
            <person name="Lee W."/>
            <person name="Perrott J."/>
            <person name="Khan S.Y."/>
            <person name="Ta J."/>
            <person name="Romero D."/>
            <person name="Nguyen V."/>
            <person name="Pourmand N."/>
            <person name="Ouverney C.C."/>
        </authorList>
    </citation>
    <scope>NUCLEOTIDE SEQUENCE</scope>
</reference>
<feature type="chain" id="PRO_5003985212" description="Asl1-like glycosyl hydrolase catalytic domain-containing protein" evidence="1">
    <location>
        <begin position="18"/>
        <end position="387"/>
    </location>
</feature>
<protein>
    <recommendedName>
        <fullName evidence="3">Asl1-like glycosyl hydrolase catalytic domain-containing protein</fullName>
    </recommendedName>
</protein>
<keyword evidence="1" id="KW-0732">Signal</keyword>
<evidence type="ECO:0008006" key="3">
    <source>
        <dbReference type="Google" id="ProtNLM"/>
    </source>
</evidence>
<dbReference type="SUPFAM" id="SSF51445">
    <property type="entry name" value="(Trans)glycosidases"/>
    <property type="match status" value="1"/>
</dbReference>